<organism evidence="1 2">
    <name type="scientific">Moorena producens PAL-8-15-08-1</name>
    <dbReference type="NCBI Taxonomy" id="1458985"/>
    <lineage>
        <taxon>Bacteria</taxon>
        <taxon>Bacillati</taxon>
        <taxon>Cyanobacteriota</taxon>
        <taxon>Cyanophyceae</taxon>
        <taxon>Coleofasciculales</taxon>
        <taxon>Coleofasciculaceae</taxon>
        <taxon>Moorena</taxon>
    </lineage>
</organism>
<dbReference type="STRING" id="1458985.BJP34_31695"/>
<evidence type="ECO:0000313" key="2">
    <source>
        <dbReference type="Proteomes" id="UP000177870"/>
    </source>
</evidence>
<name>A0A1D8U0G0_9CYAN</name>
<gene>
    <name evidence="1" type="ORF">BJP34_31695</name>
</gene>
<accession>A0A1D8U0G0</accession>
<proteinExistence type="predicted"/>
<dbReference type="EMBL" id="CP017599">
    <property type="protein sequence ID" value="AOX03399.1"/>
    <property type="molecule type" value="Genomic_DNA"/>
</dbReference>
<sequence length="63" mass="6945">MEQKMQTSSVCPRLIAIGTETPPQKCTQSQVLELFGITDKRINKIFSCPAKEAPHLMRSIGVG</sequence>
<dbReference type="AlphaFoldDB" id="A0A1D8U0G0"/>
<evidence type="ECO:0000313" key="1">
    <source>
        <dbReference type="EMBL" id="AOX03399.1"/>
    </source>
</evidence>
<reference evidence="2" key="1">
    <citation type="submission" date="2016-10" db="EMBL/GenBank/DDBJ databases">
        <title>Comparative genomics uncovers the prolific and rare metabolic potential of the cyanobacterial genus Moorea.</title>
        <authorList>
            <person name="Leao T."/>
            <person name="Castelao G."/>
            <person name="Korobeynikov A."/>
            <person name="Monroe E.A."/>
            <person name="Podell S."/>
            <person name="Glukhov E."/>
            <person name="Allen E."/>
            <person name="Gerwick W.H."/>
            <person name="Gerwick L."/>
        </authorList>
    </citation>
    <scope>NUCLEOTIDE SEQUENCE [LARGE SCALE GENOMIC DNA]</scope>
    <source>
        <strain evidence="2">PAL-8-15-08-1</strain>
    </source>
</reference>
<dbReference type="Proteomes" id="UP000177870">
    <property type="component" value="Chromosome"/>
</dbReference>
<protein>
    <submittedName>
        <fullName evidence="1">Uncharacterized protein</fullName>
    </submittedName>
</protein>
<dbReference type="KEGG" id="mpro:BJP34_31695"/>